<feature type="domain" description="F-box" evidence="1">
    <location>
        <begin position="21"/>
        <end position="53"/>
    </location>
</feature>
<dbReference type="Gene3D" id="3.80.10.10">
    <property type="entry name" value="Ribonuclease Inhibitor"/>
    <property type="match status" value="1"/>
</dbReference>
<dbReference type="RefSeq" id="XP_031867963.1">
    <property type="nucleotide sequence ID" value="XM_032015694.1"/>
</dbReference>
<dbReference type="InterPro" id="IPR032675">
    <property type="entry name" value="LRR_dom_sf"/>
</dbReference>
<protein>
    <submittedName>
        <fullName evidence="3">Uncharacterized protein</fullName>
    </submittedName>
</protein>
<accession>A0A370TIH5</accession>
<evidence type="ECO:0000259" key="2">
    <source>
        <dbReference type="Pfam" id="PF24969"/>
    </source>
</evidence>
<feature type="domain" description="Leucine-rich repeat" evidence="2">
    <location>
        <begin position="102"/>
        <end position="409"/>
    </location>
</feature>
<dbReference type="Pfam" id="PF24969">
    <property type="entry name" value="LRR_15"/>
    <property type="match status" value="1"/>
</dbReference>
<dbReference type="OrthoDB" id="4191831at2759"/>
<evidence type="ECO:0000313" key="4">
    <source>
        <dbReference type="Proteomes" id="UP000254866"/>
    </source>
</evidence>
<dbReference type="AlphaFoldDB" id="A0A370TIH5"/>
<reference evidence="3 4" key="1">
    <citation type="journal article" date="2018" name="IMA Fungus">
        <title>IMA Genome-F 9: Draft genome sequence of Annulohypoxylon stygium, Aspergillus mulundensis, Berkeleyomyces basicola (syn. Thielaviopsis basicola), Ceratocystis smalleyi, two Cercospora beticola strains, Coleophoma cylindrospora, Fusarium fracticaudum, Phialophora cf. hyalina, and Morchella septimelata.</title>
        <authorList>
            <person name="Wingfield B.D."/>
            <person name="Bills G.F."/>
            <person name="Dong Y."/>
            <person name="Huang W."/>
            <person name="Nel W.J."/>
            <person name="Swalarsk-Parry B.S."/>
            <person name="Vaghefi N."/>
            <person name="Wilken P.M."/>
            <person name="An Z."/>
            <person name="de Beer Z.W."/>
            <person name="De Vos L."/>
            <person name="Chen L."/>
            <person name="Duong T.A."/>
            <person name="Gao Y."/>
            <person name="Hammerbacher A."/>
            <person name="Kikkert J.R."/>
            <person name="Li Y."/>
            <person name="Li H."/>
            <person name="Li K."/>
            <person name="Li Q."/>
            <person name="Liu X."/>
            <person name="Ma X."/>
            <person name="Naidoo K."/>
            <person name="Pethybridge S.J."/>
            <person name="Sun J."/>
            <person name="Steenkamp E.T."/>
            <person name="van der Nest M.A."/>
            <person name="van Wyk S."/>
            <person name="Wingfield M.J."/>
            <person name="Xiong C."/>
            <person name="Yue Q."/>
            <person name="Zhang X."/>
        </authorList>
    </citation>
    <scope>NUCLEOTIDE SEQUENCE [LARGE SCALE GENOMIC DNA]</scope>
    <source>
        <strain evidence="3 4">BP 5553</strain>
    </source>
</reference>
<dbReference type="InterPro" id="IPR056867">
    <property type="entry name" value="LRR_15"/>
</dbReference>
<dbReference type="Proteomes" id="UP000254866">
    <property type="component" value="Unassembled WGS sequence"/>
</dbReference>
<proteinExistence type="predicted"/>
<name>A0A370TIH5_9HELO</name>
<dbReference type="GeneID" id="43599920"/>
<sequence length="456" mass="52278">MSAESHTPQALASSLEVIADRVPNEVWCLILNYSSQKEHAAFSLVSRLLRRLAEPFLYSEFSWVPPPRQELPPIPDLSGKDILAFTKSRRKKRNRVLGHFGPPPYLLLRTILNRPDLAHHVKRATILAVDTSAGLFWNKYETREGGLSLGEFTMCVDRIQEMEDIPYLPWVHALKEGALDVAIGLLVAFLPRLTLIDIRIRGSCIYRSKIFQAIGDPAKLYRLQPIKNIVVSLDTDNARSPQLQRDYFEQMLDNQYDIDLQMSRLFRVPGLQTLSVSCFVPDVVVWDWRSGIPYTENLTALSLRYSELSEDHLAQLLEATPKLETLECDLVYDRSLGEHCDGGKINSALSLASDTLKHLTLRFQIIYPFDIGNGNDPWNVRQSIGSMKHFTQLKYLAIPILVLYNRAFPQEFDTILPNQLEIIRPDWYPAIPDPREHFAPGWMLLRLYMKRRGLGR</sequence>
<keyword evidence="4" id="KW-1185">Reference proteome</keyword>
<gene>
    <name evidence="3" type="ORF">BP5553_07071</name>
</gene>
<dbReference type="EMBL" id="NPIC01000006">
    <property type="protein sequence ID" value="RDL35140.1"/>
    <property type="molecule type" value="Genomic_DNA"/>
</dbReference>
<evidence type="ECO:0000259" key="1">
    <source>
        <dbReference type="Pfam" id="PF00646"/>
    </source>
</evidence>
<evidence type="ECO:0000313" key="3">
    <source>
        <dbReference type="EMBL" id="RDL35140.1"/>
    </source>
</evidence>
<dbReference type="InterPro" id="IPR001810">
    <property type="entry name" value="F-box_dom"/>
</dbReference>
<organism evidence="3 4">
    <name type="scientific">Venustampulla echinocandica</name>
    <dbReference type="NCBI Taxonomy" id="2656787"/>
    <lineage>
        <taxon>Eukaryota</taxon>
        <taxon>Fungi</taxon>
        <taxon>Dikarya</taxon>
        <taxon>Ascomycota</taxon>
        <taxon>Pezizomycotina</taxon>
        <taxon>Leotiomycetes</taxon>
        <taxon>Helotiales</taxon>
        <taxon>Pleuroascaceae</taxon>
        <taxon>Venustampulla</taxon>
    </lineage>
</organism>
<dbReference type="Pfam" id="PF00646">
    <property type="entry name" value="F-box"/>
    <property type="match status" value="1"/>
</dbReference>
<comment type="caution">
    <text evidence="3">The sequence shown here is derived from an EMBL/GenBank/DDBJ whole genome shotgun (WGS) entry which is preliminary data.</text>
</comment>